<feature type="region of interest" description="Disordered" evidence="1">
    <location>
        <begin position="973"/>
        <end position="997"/>
    </location>
</feature>
<dbReference type="Proteomes" id="UP000691718">
    <property type="component" value="Unassembled WGS sequence"/>
</dbReference>
<dbReference type="GO" id="GO:0005634">
    <property type="term" value="C:nucleus"/>
    <property type="evidence" value="ECO:0007669"/>
    <property type="project" value="TreeGrafter"/>
</dbReference>
<dbReference type="Pfam" id="PF12470">
    <property type="entry name" value="SUFU_C"/>
    <property type="match status" value="1"/>
</dbReference>
<feature type="domain" description="Suppressor of fused-like" evidence="2">
    <location>
        <begin position="82"/>
        <end position="274"/>
    </location>
</feature>
<evidence type="ECO:0000313" key="5">
    <source>
        <dbReference type="Proteomes" id="UP000691718"/>
    </source>
</evidence>
<protein>
    <submittedName>
        <fullName evidence="4">(apollo) hypothetical protein</fullName>
    </submittedName>
</protein>
<sequence>MSGTNSITPPSGVVRNSALSFVATAQPPMNLPDQPGIVQDSESRERLVPAGLKALCNAYSRLYPDQPNPLQVTTRLKYWLGGQDPLDYISMYWNPGKPEEHIPPHWHYVSFGLSDLHGDGRVHAVGANESGLGLELSLRLAANVPGPSGTSGALGAVNPGSSIAAPPLWPAALLQALARYLLITGNKFCAGDHISWHAPLDGDSGSRVRHLLVVEDPQLPTIHTPHGTVHFVQMVGCTSRELKAAQRGSGFEVLKLIAEDPRCGGAWWVTRAGRRRSARGVLRPRRAASGPAAPAAPLAGVSAKLRWLPLTPDSEELTASPGNLSPSVEQQIKDTLQRGLSCMGSSTERTDPEGHMSTDSFEMSSMERALPHIPDLMQGSWCSDDTIEYLDGVHLILNAEGASLLPLAIDGRLAHGRHFTWRGAGAAATLVPCGVPAALPSLARPYVQRGAWLQVHCILCCTGTRRVFLAASAQLTCPPPCPASRGPTCSVEPGCRYIVYCAVLEHDACSLQRALSSRARRPAQPRAALRAAWSLVTGTLYTVLYWNTTRVPCSERSAHVPAALPSLARPYVQRGAWLQVHCILCCTGTRRVFLAASAQLTCPPPCPASRGPTCSVEPGYRYIVYCAVLEHDACSLQRALSLRGRRPAQPRAALRAAGSLVTGTLYTVLYWNTTRVPCSERSAHVAAALPSLARPYAQWGAWLQVHCILCCTGTRRVFLAASAQLTWPPPCPASRGPTRSGEPGCRYIVYRAVLEHDACSLQRALSSRGRRPAQPRAALRAVGSLAAGTLYTVLYWNTTRVPCSERSAHVAAALPSLARPYAQWGAWLQVHCILCCTGTRRVFLAASAQLTWPPPCPASRGPTRSGEPGCRYIVYCAVLEHDACSLQRALSSRGRRPAQPRVALRAVGSLAAGTLYTVLYWNTTRVPCSERSAHVAAALPSLSRPYAQWGAWLQVLIPEQLAREMSPQVAPLASLAPVDSESDAESESEGEPQPPKLPLALHWPRYRLKITVLPDHELF</sequence>
<gene>
    <name evidence="4" type="ORF">PAPOLLO_LOCUS1305</name>
</gene>
<organism evidence="4 5">
    <name type="scientific">Parnassius apollo</name>
    <name type="common">Apollo butterfly</name>
    <name type="synonym">Papilio apollo</name>
    <dbReference type="NCBI Taxonomy" id="110799"/>
    <lineage>
        <taxon>Eukaryota</taxon>
        <taxon>Metazoa</taxon>
        <taxon>Ecdysozoa</taxon>
        <taxon>Arthropoda</taxon>
        <taxon>Hexapoda</taxon>
        <taxon>Insecta</taxon>
        <taxon>Pterygota</taxon>
        <taxon>Neoptera</taxon>
        <taxon>Endopterygota</taxon>
        <taxon>Lepidoptera</taxon>
        <taxon>Glossata</taxon>
        <taxon>Ditrysia</taxon>
        <taxon>Papilionoidea</taxon>
        <taxon>Papilionidae</taxon>
        <taxon>Parnassiinae</taxon>
        <taxon>Parnassini</taxon>
        <taxon>Parnassius</taxon>
        <taxon>Parnassius</taxon>
    </lineage>
</organism>
<proteinExistence type="predicted"/>
<dbReference type="PANTHER" id="PTHR10928">
    <property type="entry name" value="SUPPRESSOR OF FUSED"/>
    <property type="match status" value="1"/>
</dbReference>
<dbReference type="Pfam" id="PF05076">
    <property type="entry name" value="SUFU"/>
    <property type="match status" value="1"/>
</dbReference>
<evidence type="ECO:0000313" key="4">
    <source>
        <dbReference type="EMBL" id="CAG4936839.1"/>
    </source>
</evidence>
<dbReference type="OrthoDB" id="10038834at2759"/>
<dbReference type="PANTHER" id="PTHR10928:SF2">
    <property type="entry name" value="SUPPRESSOR OF FUSED HOMOLOG"/>
    <property type="match status" value="1"/>
</dbReference>
<reference evidence="4" key="1">
    <citation type="submission" date="2021-04" db="EMBL/GenBank/DDBJ databases">
        <authorList>
            <person name="Tunstrom K."/>
        </authorList>
    </citation>
    <scope>NUCLEOTIDE SEQUENCE</scope>
</reference>
<keyword evidence="5" id="KW-1185">Reference proteome</keyword>
<evidence type="ECO:0000259" key="2">
    <source>
        <dbReference type="Pfam" id="PF05076"/>
    </source>
</evidence>
<accession>A0A8S3W2P2</accession>
<name>A0A8S3W2P2_PARAO</name>
<feature type="compositionally biased region" description="Acidic residues" evidence="1">
    <location>
        <begin position="980"/>
        <end position="990"/>
    </location>
</feature>
<dbReference type="InterPro" id="IPR007768">
    <property type="entry name" value="Suppressor_of_fused"/>
</dbReference>
<dbReference type="EMBL" id="CAJQZP010000080">
    <property type="protein sequence ID" value="CAG4936839.1"/>
    <property type="molecule type" value="Genomic_DNA"/>
</dbReference>
<dbReference type="InterPro" id="IPR020941">
    <property type="entry name" value="SUFU-like_domain"/>
</dbReference>
<dbReference type="AlphaFoldDB" id="A0A8S3W2P2"/>
<dbReference type="GO" id="GO:0005737">
    <property type="term" value="C:cytoplasm"/>
    <property type="evidence" value="ECO:0007669"/>
    <property type="project" value="TreeGrafter"/>
</dbReference>
<evidence type="ECO:0000259" key="3">
    <source>
        <dbReference type="Pfam" id="PF12470"/>
    </source>
</evidence>
<dbReference type="InterPro" id="IPR024314">
    <property type="entry name" value="SUFU_C"/>
</dbReference>
<comment type="caution">
    <text evidence="4">The sequence shown here is derived from an EMBL/GenBank/DDBJ whole genome shotgun (WGS) entry which is preliminary data.</text>
</comment>
<evidence type="ECO:0000256" key="1">
    <source>
        <dbReference type="SAM" id="MobiDB-lite"/>
    </source>
</evidence>
<feature type="domain" description="Suppressor of fused C-terminal" evidence="3">
    <location>
        <begin position="297"/>
        <end position="455"/>
    </location>
</feature>